<accession>A0ABR3HP52</accession>
<feature type="region of interest" description="Disordered" evidence="8">
    <location>
        <begin position="323"/>
        <end position="351"/>
    </location>
</feature>
<evidence type="ECO:0000256" key="3">
    <source>
        <dbReference type="ARBA" id="ARBA00047418"/>
    </source>
</evidence>
<comment type="catalytic activity">
    <reaction evidence="6">
        <text>a 5'-end (N(7)-methyl 5'-triphosphoguanosine)-ribonucleoside in snRNA + S-adenosyl-L-methionine = a 5'-end (N(2),N(7)-dimethyl 5'-triphosphoguanosine)-ribonucleoside in snRNA + S-adenosyl-L-homocysteine + H(+)</text>
        <dbReference type="Rhea" id="RHEA:78471"/>
        <dbReference type="Rhea" id="RHEA-COMP:19085"/>
        <dbReference type="Rhea" id="RHEA-COMP:19087"/>
        <dbReference type="ChEBI" id="CHEBI:15378"/>
        <dbReference type="ChEBI" id="CHEBI:57856"/>
        <dbReference type="ChEBI" id="CHEBI:59789"/>
        <dbReference type="ChEBI" id="CHEBI:156461"/>
        <dbReference type="ChEBI" id="CHEBI:172880"/>
    </reaction>
    <physiologicalReaction direction="left-to-right" evidence="6">
        <dbReference type="Rhea" id="RHEA:78472"/>
    </physiologicalReaction>
</comment>
<dbReference type="InterPro" id="IPR019012">
    <property type="entry name" value="RNA_cap_Gua-N2-MeTrfase"/>
</dbReference>
<dbReference type="PANTHER" id="PTHR14741:SF32">
    <property type="entry name" value="TRIMETHYLGUANOSINE SYNTHASE"/>
    <property type="match status" value="1"/>
</dbReference>
<evidence type="ECO:0000313" key="9">
    <source>
        <dbReference type="EMBL" id="KAL0872168.1"/>
    </source>
</evidence>
<feature type="region of interest" description="Disordered" evidence="8">
    <location>
        <begin position="500"/>
        <end position="573"/>
    </location>
</feature>
<evidence type="ECO:0000256" key="6">
    <source>
        <dbReference type="ARBA" id="ARBA00049075"/>
    </source>
</evidence>
<dbReference type="Proteomes" id="UP001549920">
    <property type="component" value="Unassembled WGS sequence"/>
</dbReference>
<evidence type="ECO:0000256" key="8">
    <source>
        <dbReference type="SAM" id="MobiDB-lite"/>
    </source>
</evidence>
<gene>
    <name evidence="9" type="ORF">ABMA27_004575</name>
</gene>
<feature type="compositionally biased region" description="Basic residues" evidence="8">
    <location>
        <begin position="605"/>
        <end position="626"/>
    </location>
</feature>
<feature type="compositionally biased region" description="Basic and acidic residues" evidence="8">
    <location>
        <begin position="556"/>
        <end position="568"/>
    </location>
</feature>
<feature type="compositionally biased region" description="Basic and acidic residues" evidence="8">
    <location>
        <begin position="246"/>
        <end position="255"/>
    </location>
</feature>
<evidence type="ECO:0000256" key="7">
    <source>
        <dbReference type="ARBA" id="ARBA00049790"/>
    </source>
</evidence>
<dbReference type="EMBL" id="JBEUOH010000016">
    <property type="protein sequence ID" value="KAL0872168.1"/>
    <property type="molecule type" value="Genomic_DNA"/>
</dbReference>
<feature type="region of interest" description="Disordered" evidence="8">
    <location>
        <begin position="605"/>
        <end position="647"/>
    </location>
</feature>
<dbReference type="CDD" id="cd02440">
    <property type="entry name" value="AdoMet_MTases"/>
    <property type="match status" value="1"/>
</dbReference>
<feature type="region of interest" description="Disordered" evidence="8">
    <location>
        <begin position="236"/>
        <end position="285"/>
    </location>
</feature>
<dbReference type="SUPFAM" id="SSF53335">
    <property type="entry name" value="S-adenosyl-L-methionine-dependent methyltransferases"/>
    <property type="match status" value="1"/>
</dbReference>
<evidence type="ECO:0000256" key="2">
    <source>
        <dbReference type="ARBA" id="ARBA00025783"/>
    </source>
</evidence>
<evidence type="ECO:0000256" key="1">
    <source>
        <dbReference type="ARBA" id="ARBA00018517"/>
    </source>
</evidence>
<feature type="compositionally biased region" description="Low complexity" evidence="8">
    <location>
        <begin position="333"/>
        <end position="351"/>
    </location>
</feature>
<dbReference type="PANTHER" id="PTHR14741">
    <property type="entry name" value="S-ADENOSYLMETHIONINE-DEPENDENT METHYLTRANSFERASE RELATED"/>
    <property type="match status" value="1"/>
</dbReference>
<dbReference type="Gene3D" id="3.40.50.150">
    <property type="entry name" value="Vaccinia Virus protein VP39"/>
    <property type="match status" value="1"/>
</dbReference>
<proteinExistence type="inferred from homology"/>
<feature type="compositionally biased region" description="Basic and acidic residues" evidence="8">
    <location>
        <begin position="731"/>
        <end position="740"/>
    </location>
</feature>
<feature type="region of interest" description="Disordered" evidence="8">
    <location>
        <begin position="726"/>
        <end position="762"/>
    </location>
</feature>
<comment type="catalytic activity">
    <reaction evidence="5">
        <text>a 5'-end (N(2),N(7)-dimethyl 5'-triphosphoguanosine)-ribonucleoside in snRNA + S-adenosyl-L-methionine = a 5'-end (N(2),N(2),N(7)-trimethyl 5'-triphosphoguanosine)-ribonucleoside in snRNA + S-adenosyl-L-homocysteine + H(+)</text>
        <dbReference type="Rhea" id="RHEA:78479"/>
        <dbReference type="Rhea" id="RHEA-COMP:19087"/>
        <dbReference type="Rhea" id="RHEA-COMP:19089"/>
        <dbReference type="ChEBI" id="CHEBI:15378"/>
        <dbReference type="ChEBI" id="CHEBI:57856"/>
        <dbReference type="ChEBI" id="CHEBI:59789"/>
        <dbReference type="ChEBI" id="CHEBI:167623"/>
        <dbReference type="ChEBI" id="CHEBI:172880"/>
    </reaction>
    <physiologicalReaction direction="left-to-right" evidence="5">
        <dbReference type="Rhea" id="RHEA:78480"/>
    </physiologicalReaction>
</comment>
<feature type="compositionally biased region" description="Polar residues" evidence="8">
    <location>
        <begin position="524"/>
        <end position="545"/>
    </location>
</feature>
<keyword evidence="10" id="KW-1185">Reference proteome</keyword>
<feature type="compositionally biased region" description="Polar residues" evidence="8">
    <location>
        <begin position="323"/>
        <end position="332"/>
    </location>
</feature>
<name>A0ABR3HP52_LOXSC</name>
<comment type="caution">
    <text evidence="9">The sequence shown here is derived from an EMBL/GenBank/DDBJ whole genome shotgun (WGS) entry which is preliminary data.</text>
</comment>
<evidence type="ECO:0000313" key="10">
    <source>
        <dbReference type="Proteomes" id="UP001549920"/>
    </source>
</evidence>
<dbReference type="InterPro" id="IPR029063">
    <property type="entry name" value="SAM-dependent_MTases_sf"/>
</dbReference>
<comment type="catalytic activity">
    <reaction evidence="4">
        <text>a 5'-end (N(7)-methyl 5'-triphosphoguanosine)-ribonucleoside in snoRNA + S-adenosyl-L-methionine = a 5'-end (N(2),N(7)-dimethyl 5'-triphosphoguanosine)-ribonucleoside in snoRNA + S-adenosyl-L-homocysteine + H(+)</text>
        <dbReference type="Rhea" id="RHEA:78475"/>
        <dbReference type="Rhea" id="RHEA-COMP:19086"/>
        <dbReference type="Rhea" id="RHEA-COMP:19088"/>
        <dbReference type="ChEBI" id="CHEBI:15378"/>
        <dbReference type="ChEBI" id="CHEBI:57856"/>
        <dbReference type="ChEBI" id="CHEBI:59789"/>
        <dbReference type="ChEBI" id="CHEBI:156461"/>
        <dbReference type="ChEBI" id="CHEBI:172880"/>
    </reaction>
    <physiologicalReaction direction="left-to-right" evidence="4">
        <dbReference type="Rhea" id="RHEA:78476"/>
    </physiologicalReaction>
</comment>
<dbReference type="Pfam" id="PF09445">
    <property type="entry name" value="Methyltransf_15"/>
    <property type="match status" value="1"/>
</dbReference>
<evidence type="ECO:0000256" key="4">
    <source>
        <dbReference type="ARBA" id="ARBA00048740"/>
    </source>
</evidence>
<reference evidence="9 10" key="1">
    <citation type="submission" date="2024-06" db="EMBL/GenBank/DDBJ databases">
        <title>A chromosome-level genome assembly of beet webworm, Loxostege sticticalis.</title>
        <authorList>
            <person name="Zhang Y."/>
        </authorList>
    </citation>
    <scope>NUCLEOTIDE SEQUENCE [LARGE SCALE GENOMIC DNA]</scope>
    <source>
        <strain evidence="9">AQ026</strain>
        <tissue evidence="9">Whole body</tissue>
    </source>
</reference>
<organism evidence="9 10">
    <name type="scientific">Loxostege sticticalis</name>
    <name type="common">Beet webworm moth</name>
    <dbReference type="NCBI Taxonomy" id="481309"/>
    <lineage>
        <taxon>Eukaryota</taxon>
        <taxon>Metazoa</taxon>
        <taxon>Ecdysozoa</taxon>
        <taxon>Arthropoda</taxon>
        <taxon>Hexapoda</taxon>
        <taxon>Insecta</taxon>
        <taxon>Pterygota</taxon>
        <taxon>Neoptera</taxon>
        <taxon>Endopterygota</taxon>
        <taxon>Lepidoptera</taxon>
        <taxon>Glossata</taxon>
        <taxon>Ditrysia</taxon>
        <taxon>Pyraloidea</taxon>
        <taxon>Crambidae</taxon>
        <taxon>Pyraustinae</taxon>
        <taxon>Loxostege</taxon>
    </lineage>
</organism>
<comment type="similarity">
    <text evidence="2">Belongs to the methyltransferase superfamily. Trimethylguanosine synthase family.</text>
</comment>
<sequence length="1113" mass="127724">MMSEYYDRYHRWEPLAEFHFMINSDDESEEEFDDEKYFYCLCSRTFIRDAVKTYYVEKEERSESDVEVLRESQSQEWEDQSHVHFSLDTSYKVKCEKDEGASCYCSASHTDNYCSTDEHDPAQMHGTASHALQPSDSGADLTYQDCHSDYTTNDKLEKMDQDFPTQTLSDFDENYLSEDTWEKFWAINGERLIWASWIKKYSDYINPAYLGENNDLILDDNNLPKQRSADHIYENLDAGQTEDNDDSMRERKFSYDSKVNPYKKSQKSQNSTNKTGPQNKDDTWLPLARKRSCSEHDRILSPRTVAGTDSMTNVTKITLSSYDVTSSHVTSESTPTDDYSMSSSTSDDQSNDQTRIANINENVDQAPSEEMDTEQYWQLLWKKHFGEQYALHYANYIERQIEKENEIKEDLPSLNTITLQEVIEKVEEKAFEIECENSEGNSQEMPTVIEVQTKVDNIKLDDKPVKTKKRNKKNSNRILGSVGVLLQNLLKEEQKKNEMYESAEVVDAGDTTTEKTESEPVMADTTNTNTISSQQPVSNTNLTSSYDYDDGEDEPPEHRTVSLKRSHEIDDEEVSAEKVRATFDMMGFCLDPALMPRGQLIYSKHPTKLRPPRHKKSGLNKKKNKKIYFDDDGNPYPAPDSQDEREMPTDYDYNEAISESEKFEHPTVKTTKESLCLEASEPDLTDIVLEKPKKVKSSRKALLETTVLDIDKTELSKYEMSDEVIGPINKASEDSDKDELAPEEVALPDSTDVDTEESDETRNDVIAETVQPAITEINIKETQQIRDPAKLFYPNFKTVEVSDEIVAEKVTRPKLTVARKKNQKKKEAVPELHSKVSVVHLQNPKHVKGEVETDPLEVDASTDLQETLETEQRVSDSPIEANMIEACRPKPKVYNRWGEVIGEEDMPPELLNDRRMVKYWKKRHSLFHRFDEGIKLDRESWFSVTPESVAWHIANKFAYDVVLDAFCGAGGNTIQFARTCGKVIAVDIDPVKIEMARHNARVYGVEDRIEFIVGDFFELAPQLQADMVFLSPPWGGPKYSEVCEYDLETMLEPRPASELMAAARQISPYIAIYVPRNTKTHQLLNLGKQKGGSVEIEQSYLGKRFVAITAYYY</sequence>
<evidence type="ECO:0000256" key="5">
    <source>
        <dbReference type="ARBA" id="ARBA00048763"/>
    </source>
</evidence>
<comment type="catalytic activity">
    <reaction evidence="3">
        <text>a 5'-end (N(2),N(7)-dimethyl 5'-triphosphoguanosine)-ribonucleoside in snoRNA + S-adenosyl-L-methionine = a 5'-end (N(2),N(2),N(7)-trimethyl 5'-triphosphoguanosine)-ribonucleoside in snoRNA + S-adenosyl-L-homocysteine + H(+)</text>
        <dbReference type="Rhea" id="RHEA:78507"/>
        <dbReference type="Rhea" id="RHEA-COMP:19088"/>
        <dbReference type="Rhea" id="RHEA-COMP:19090"/>
        <dbReference type="ChEBI" id="CHEBI:15378"/>
        <dbReference type="ChEBI" id="CHEBI:57856"/>
        <dbReference type="ChEBI" id="CHEBI:59789"/>
        <dbReference type="ChEBI" id="CHEBI:167623"/>
        <dbReference type="ChEBI" id="CHEBI:172880"/>
    </reaction>
    <physiologicalReaction direction="left-to-right" evidence="3">
        <dbReference type="Rhea" id="RHEA:78508"/>
    </physiologicalReaction>
</comment>
<protein>
    <recommendedName>
        <fullName evidence="1">Trimethylguanosine synthase</fullName>
    </recommendedName>
    <alternativeName>
        <fullName evidence="7">Cap-specific guanine-N(2) methyltransferase</fullName>
    </alternativeName>
</protein>